<dbReference type="AlphaFoldDB" id="A0A0D0D0L7"/>
<evidence type="ECO:0008006" key="3">
    <source>
        <dbReference type="Google" id="ProtNLM"/>
    </source>
</evidence>
<accession>A0A0D0D0L7</accession>
<evidence type="ECO:0000313" key="1">
    <source>
        <dbReference type="EMBL" id="KIK62523.1"/>
    </source>
</evidence>
<dbReference type="Proteomes" id="UP000053593">
    <property type="component" value="Unassembled WGS sequence"/>
</dbReference>
<evidence type="ECO:0000313" key="2">
    <source>
        <dbReference type="Proteomes" id="UP000053593"/>
    </source>
</evidence>
<reference evidence="1 2" key="1">
    <citation type="submission" date="2014-04" db="EMBL/GenBank/DDBJ databases">
        <title>Evolutionary Origins and Diversification of the Mycorrhizal Mutualists.</title>
        <authorList>
            <consortium name="DOE Joint Genome Institute"/>
            <consortium name="Mycorrhizal Genomics Consortium"/>
            <person name="Kohler A."/>
            <person name="Kuo A."/>
            <person name="Nagy L.G."/>
            <person name="Floudas D."/>
            <person name="Copeland A."/>
            <person name="Barry K.W."/>
            <person name="Cichocki N."/>
            <person name="Veneault-Fourrey C."/>
            <person name="LaButti K."/>
            <person name="Lindquist E.A."/>
            <person name="Lipzen A."/>
            <person name="Lundell T."/>
            <person name="Morin E."/>
            <person name="Murat C."/>
            <person name="Riley R."/>
            <person name="Ohm R."/>
            <person name="Sun H."/>
            <person name="Tunlid A."/>
            <person name="Henrissat B."/>
            <person name="Grigoriev I.V."/>
            <person name="Hibbett D.S."/>
            <person name="Martin F."/>
        </authorList>
    </citation>
    <scope>NUCLEOTIDE SEQUENCE [LARGE SCALE GENOMIC DNA]</scope>
    <source>
        <strain evidence="1 2">FD-317 M1</strain>
    </source>
</reference>
<proteinExistence type="predicted"/>
<organism evidence="1 2">
    <name type="scientific">Collybiopsis luxurians FD-317 M1</name>
    <dbReference type="NCBI Taxonomy" id="944289"/>
    <lineage>
        <taxon>Eukaryota</taxon>
        <taxon>Fungi</taxon>
        <taxon>Dikarya</taxon>
        <taxon>Basidiomycota</taxon>
        <taxon>Agaricomycotina</taxon>
        <taxon>Agaricomycetes</taxon>
        <taxon>Agaricomycetidae</taxon>
        <taxon>Agaricales</taxon>
        <taxon>Marasmiineae</taxon>
        <taxon>Omphalotaceae</taxon>
        <taxon>Collybiopsis</taxon>
        <taxon>Collybiopsis luxurians</taxon>
    </lineage>
</organism>
<name>A0A0D0D0L7_9AGAR</name>
<dbReference type="OrthoDB" id="3184970at2759"/>
<gene>
    <name evidence="1" type="ORF">GYMLUDRAFT_41984</name>
</gene>
<dbReference type="EMBL" id="KN834767">
    <property type="protein sequence ID" value="KIK62523.1"/>
    <property type="molecule type" value="Genomic_DNA"/>
</dbReference>
<dbReference type="HOGENOM" id="CLU_075133_1_1_1"/>
<sequence>MPNGTDIAVIQSSDLVELRISKSNLEFFTRGFPPAGTSAEPGEVVSLTESSQTLRLLFEFVEQKPPPTLDRVDFYDLLLLAEAAEKYVVYSAITICRLKLREFLSKNPKEILDFAARHNDYTDFITALYPILMDTPLAEIATVLPLTSRYFTRWSLQSSRWSGALITATRLQNDHGNCPWWGHNMMQILRQLDKPSRLTQPHLRKAFKDFVEEKSHRSCCVAAFSRWEQDIIQVVDKIPEFSIPEEVTPVLSFYE</sequence>
<keyword evidence="2" id="KW-1185">Reference proteome</keyword>
<protein>
    <recommendedName>
        <fullName evidence="3">BTB domain-containing protein</fullName>
    </recommendedName>
</protein>